<name>A0ABQ5JBW8_9ASTR</name>
<gene>
    <name evidence="3" type="ORF">Tco_1125462</name>
</gene>
<evidence type="ECO:0000313" key="4">
    <source>
        <dbReference type="Proteomes" id="UP001151760"/>
    </source>
</evidence>
<evidence type="ECO:0000313" key="3">
    <source>
        <dbReference type="EMBL" id="GJU09032.1"/>
    </source>
</evidence>
<feature type="region of interest" description="Disordered" evidence="1">
    <location>
        <begin position="461"/>
        <end position="491"/>
    </location>
</feature>
<evidence type="ECO:0000256" key="1">
    <source>
        <dbReference type="SAM" id="MobiDB-lite"/>
    </source>
</evidence>
<proteinExistence type="predicted"/>
<dbReference type="Pfam" id="PF07727">
    <property type="entry name" value="RVT_2"/>
    <property type="match status" value="1"/>
</dbReference>
<feature type="compositionally biased region" description="Low complexity" evidence="1">
    <location>
        <begin position="477"/>
        <end position="490"/>
    </location>
</feature>
<evidence type="ECO:0000259" key="2">
    <source>
        <dbReference type="Pfam" id="PF07727"/>
    </source>
</evidence>
<dbReference type="Proteomes" id="UP001151760">
    <property type="component" value="Unassembled WGS sequence"/>
</dbReference>
<feature type="compositionally biased region" description="Basic and acidic residues" evidence="1">
    <location>
        <begin position="461"/>
        <end position="471"/>
    </location>
</feature>
<dbReference type="EMBL" id="BQNB010021691">
    <property type="protein sequence ID" value="GJU09032.1"/>
    <property type="molecule type" value="Genomic_DNA"/>
</dbReference>
<sequence length="523" mass="61053">MCTYLKNMEGYKVKDLKSKGFDDIQVMFDIAFKRVNTFEDFRTELVEGKEKRAGEELIQVSSKKQKVDDDKETSELKQCLKIIPDEEEVKIDAIPLAVKSPSIVDWKIHKEGRKSYYQIMRADGKSQLYMIFSHMLKSFSREDLEDLYKLGDLKTMFEPHVEDTVWRNQQDYNILDWKLYDSCGVHSLRMQHMQIYMLVENKYPLVPSTLSMMLEKKLQIGYESEMAYQLLKFIVKQLKKYALEPDEWIKDIRFSINTMMGNRILSQLQGIQQMRVTQVYITSGIDYDETYAPVARLESIRILLDYACALYFKLFQMDVKSASLNGFIHEEVYMAQPLGFIDFEKPNHVYKLKKALYSLKQEPKACLPVSVPAKWSLDELAYGVPTDGPYQTNPPSPDDIILYIRIDREGQVRRIRHEEEIDVHEHQILTREIVPTLKPLEEIILENVLYDRVMNPLTAHQERKTRKDYGTRRGRHSTSSSSAFDQPSSSHLIDDYDVNGKGTLRASTHFPIRFVNSLTNDVP</sequence>
<reference evidence="3" key="2">
    <citation type="submission" date="2022-01" db="EMBL/GenBank/DDBJ databases">
        <authorList>
            <person name="Yamashiro T."/>
            <person name="Shiraishi A."/>
            <person name="Satake H."/>
            <person name="Nakayama K."/>
        </authorList>
    </citation>
    <scope>NUCLEOTIDE SEQUENCE</scope>
</reference>
<dbReference type="InterPro" id="IPR013103">
    <property type="entry name" value="RVT_2"/>
</dbReference>
<comment type="caution">
    <text evidence="3">The sequence shown here is derived from an EMBL/GenBank/DDBJ whole genome shotgun (WGS) entry which is preliminary data.</text>
</comment>
<protein>
    <submittedName>
        <fullName evidence="3">Retrovirus-related pol polyprotein from transposon TNT 1-94</fullName>
    </submittedName>
</protein>
<feature type="domain" description="Reverse transcriptase Ty1/copia-type" evidence="2">
    <location>
        <begin position="282"/>
        <end position="365"/>
    </location>
</feature>
<organism evidence="3 4">
    <name type="scientific">Tanacetum coccineum</name>
    <dbReference type="NCBI Taxonomy" id="301880"/>
    <lineage>
        <taxon>Eukaryota</taxon>
        <taxon>Viridiplantae</taxon>
        <taxon>Streptophyta</taxon>
        <taxon>Embryophyta</taxon>
        <taxon>Tracheophyta</taxon>
        <taxon>Spermatophyta</taxon>
        <taxon>Magnoliopsida</taxon>
        <taxon>eudicotyledons</taxon>
        <taxon>Gunneridae</taxon>
        <taxon>Pentapetalae</taxon>
        <taxon>asterids</taxon>
        <taxon>campanulids</taxon>
        <taxon>Asterales</taxon>
        <taxon>Asteraceae</taxon>
        <taxon>Asteroideae</taxon>
        <taxon>Anthemideae</taxon>
        <taxon>Anthemidinae</taxon>
        <taxon>Tanacetum</taxon>
    </lineage>
</organism>
<accession>A0ABQ5JBW8</accession>
<reference evidence="3" key="1">
    <citation type="journal article" date="2022" name="Int. J. Mol. Sci.">
        <title>Draft Genome of Tanacetum Coccineum: Genomic Comparison of Closely Related Tanacetum-Family Plants.</title>
        <authorList>
            <person name="Yamashiro T."/>
            <person name="Shiraishi A."/>
            <person name="Nakayama K."/>
            <person name="Satake H."/>
        </authorList>
    </citation>
    <scope>NUCLEOTIDE SEQUENCE</scope>
</reference>
<keyword evidence="4" id="KW-1185">Reference proteome</keyword>